<dbReference type="AlphaFoldDB" id="A0A7J6VCL7"/>
<evidence type="ECO:0000313" key="2">
    <source>
        <dbReference type="Proteomes" id="UP000554482"/>
    </source>
</evidence>
<protein>
    <submittedName>
        <fullName evidence="1">Uncharacterized protein</fullName>
    </submittedName>
</protein>
<gene>
    <name evidence="1" type="ORF">FRX31_027559</name>
</gene>
<dbReference type="EMBL" id="JABWDY010034221">
    <property type="protein sequence ID" value="KAF5182854.1"/>
    <property type="molecule type" value="Genomic_DNA"/>
</dbReference>
<name>A0A7J6VCL7_THATH</name>
<dbReference type="Proteomes" id="UP000554482">
    <property type="component" value="Unassembled WGS sequence"/>
</dbReference>
<accession>A0A7J6VCL7</accession>
<sequence>MDSIRIGLAIATWWSSSSVVPVGLNLDHVARLIRPKTIKWVPLMFQPNQAIFSFYSIIWVPL</sequence>
<evidence type="ECO:0000313" key="1">
    <source>
        <dbReference type="EMBL" id="KAF5182854.1"/>
    </source>
</evidence>
<comment type="caution">
    <text evidence="1">The sequence shown here is derived from an EMBL/GenBank/DDBJ whole genome shotgun (WGS) entry which is preliminary data.</text>
</comment>
<organism evidence="1 2">
    <name type="scientific">Thalictrum thalictroides</name>
    <name type="common">Rue-anemone</name>
    <name type="synonym">Anemone thalictroides</name>
    <dbReference type="NCBI Taxonomy" id="46969"/>
    <lineage>
        <taxon>Eukaryota</taxon>
        <taxon>Viridiplantae</taxon>
        <taxon>Streptophyta</taxon>
        <taxon>Embryophyta</taxon>
        <taxon>Tracheophyta</taxon>
        <taxon>Spermatophyta</taxon>
        <taxon>Magnoliopsida</taxon>
        <taxon>Ranunculales</taxon>
        <taxon>Ranunculaceae</taxon>
        <taxon>Thalictroideae</taxon>
        <taxon>Thalictrum</taxon>
    </lineage>
</organism>
<reference evidence="1 2" key="1">
    <citation type="submission" date="2020-06" db="EMBL/GenBank/DDBJ databases">
        <title>Transcriptomic and genomic resources for Thalictrum thalictroides and T. hernandezii: Facilitating candidate gene discovery in an emerging model plant lineage.</title>
        <authorList>
            <person name="Arias T."/>
            <person name="Riano-Pachon D.M."/>
            <person name="Di Stilio V.S."/>
        </authorList>
    </citation>
    <scope>NUCLEOTIDE SEQUENCE [LARGE SCALE GENOMIC DNA]</scope>
    <source>
        <strain evidence="2">cv. WT478/WT964</strain>
        <tissue evidence="1">Leaves</tissue>
    </source>
</reference>
<proteinExistence type="predicted"/>
<keyword evidence="2" id="KW-1185">Reference proteome</keyword>